<dbReference type="InterPro" id="IPR013766">
    <property type="entry name" value="Thioredoxin_domain"/>
</dbReference>
<protein>
    <submittedName>
        <fullName evidence="6">TlpA family protein disulfide reductase</fullName>
    </submittedName>
</protein>
<dbReference type="EMBL" id="JAJNEC010000005">
    <property type="protein sequence ID" value="MCD2424626.1"/>
    <property type="molecule type" value="Genomic_DNA"/>
</dbReference>
<keyword evidence="4" id="KW-0676">Redox-active center</keyword>
<comment type="caution">
    <text evidence="6">The sequence shown here is derived from an EMBL/GenBank/DDBJ whole genome shotgun (WGS) entry which is preliminary data.</text>
</comment>
<keyword evidence="7" id="KW-1185">Reference proteome</keyword>
<keyword evidence="2" id="KW-0201">Cytochrome c-type biogenesis</keyword>
<evidence type="ECO:0000256" key="2">
    <source>
        <dbReference type="ARBA" id="ARBA00022748"/>
    </source>
</evidence>
<accession>A0ABS8PXH8</accession>
<keyword evidence="3" id="KW-1015">Disulfide bond</keyword>
<dbReference type="PANTHER" id="PTHR42852:SF6">
    <property type="entry name" value="THIOL:DISULFIDE INTERCHANGE PROTEIN DSBE"/>
    <property type="match status" value="1"/>
</dbReference>
<evidence type="ECO:0000256" key="1">
    <source>
        <dbReference type="ARBA" id="ARBA00004196"/>
    </source>
</evidence>
<sequence length="497" mass="56738">MKFIKVVLLVLILVPARAQFRLSGRIEGLKKPEITIQVPFVYDFFAQERAVPVKADGRFDIRFPLDKEKLVRIAYDQKAVLVYARPGQSLQIGNRKAGDAVTPVGGTLLKENQVLFGADVMEYPGFLTAPPPRDSLLEIAPDEIYNTYIRPWMQRVQEKTAVIEKTALSPRLKQLFIQETRSAAYCRSVEFARDFMNMKQLTGFFKLLYQQVSPVSAVAQPGPFYYWFVNDYNGYLESDAMSHLKASGNKTNEPLRYYHISLDSGTVLIRKIGKTYINWLAVKNTNSAAVAEAYLAQQVFTATADKDLKYAGGLLEALKKTYPASTYYPLLKNKIGKLEELLEQNRNNRAIQILANYDTLSSIYPVIDALKGKVVYLDVWGTWCGPCKRELKFTPQLKAHFKDKAVAFVYLDMDEAERDATWKEFIKVNALTGTHLRKNRAQMAPFWKELLENAEDKSEYYPQYFIFDKEGKLVVAKAKQPSDKEALYKQIESVLNQ</sequence>
<dbReference type="Proteomes" id="UP001199816">
    <property type="component" value="Unassembled WGS sequence"/>
</dbReference>
<dbReference type="PANTHER" id="PTHR42852">
    <property type="entry name" value="THIOL:DISULFIDE INTERCHANGE PROTEIN DSBE"/>
    <property type="match status" value="1"/>
</dbReference>
<dbReference type="SUPFAM" id="SSF52833">
    <property type="entry name" value="Thioredoxin-like"/>
    <property type="match status" value="1"/>
</dbReference>
<dbReference type="PROSITE" id="PS51352">
    <property type="entry name" value="THIOREDOXIN_2"/>
    <property type="match status" value="1"/>
</dbReference>
<reference evidence="6 7" key="1">
    <citation type="submission" date="2021-11" db="EMBL/GenBank/DDBJ databases">
        <title>Genomic of Niabella pedocola.</title>
        <authorList>
            <person name="Wu T."/>
        </authorList>
    </citation>
    <scope>NUCLEOTIDE SEQUENCE [LARGE SCALE GENOMIC DNA]</scope>
    <source>
        <strain evidence="6 7">JCM 31011</strain>
    </source>
</reference>
<dbReference type="CDD" id="cd02966">
    <property type="entry name" value="TlpA_like_family"/>
    <property type="match status" value="1"/>
</dbReference>
<dbReference type="RefSeq" id="WP_231006833.1">
    <property type="nucleotide sequence ID" value="NZ_JAJNEC010000005.1"/>
</dbReference>
<organism evidence="6 7">
    <name type="scientific">Niabella pedocola</name>
    <dbReference type="NCBI Taxonomy" id="1752077"/>
    <lineage>
        <taxon>Bacteria</taxon>
        <taxon>Pseudomonadati</taxon>
        <taxon>Bacteroidota</taxon>
        <taxon>Chitinophagia</taxon>
        <taxon>Chitinophagales</taxon>
        <taxon>Chitinophagaceae</taxon>
        <taxon>Niabella</taxon>
    </lineage>
</organism>
<evidence type="ECO:0000256" key="4">
    <source>
        <dbReference type="ARBA" id="ARBA00023284"/>
    </source>
</evidence>
<evidence type="ECO:0000313" key="7">
    <source>
        <dbReference type="Proteomes" id="UP001199816"/>
    </source>
</evidence>
<proteinExistence type="predicted"/>
<evidence type="ECO:0000313" key="6">
    <source>
        <dbReference type="EMBL" id="MCD2424626.1"/>
    </source>
</evidence>
<feature type="domain" description="Thioredoxin" evidence="5">
    <location>
        <begin position="316"/>
        <end position="496"/>
    </location>
</feature>
<dbReference type="Pfam" id="PF08534">
    <property type="entry name" value="Redoxin"/>
    <property type="match status" value="1"/>
</dbReference>
<dbReference type="InterPro" id="IPR050553">
    <property type="entry name" value="Thioredoxin_ResA/DsbE_sf"/>
</dbReference>
<dbReference type="InterPro" id="IPR036249">
    <property type="entry name" value="Thioredoxin-like_sf"/>
</dbReference>
<name>A0ABS8PXH8_9BACT</name>
<comment type="subcellular location">
    <subcellularLocation>
        <location evidence="1">Cell envelope</location>
    </subcellularLocation>
</comment>
<evidence type="ECO:0000256" key="3">
    <source>
        <dbReference type="ARBA" id="ARBA00023157"/>
    </source>
</evidence>
<dbReference type="InterPro" id="IPR013740">
    <property type="entry name" value="Redoxin"/>
</dbReference>
<gene>
    <name evidence="6" type="ORF">LQ567_17730</name>
</gene>
<evidence type="ECO:0000259" key="5">
    <source>
        <dbReference type="PROSITE" id="PS51352"/>
    </source>
</evidence>
<dbReference type="Gene3D" id="3.40.30.10">
    <property type="entry name" value="Glutaredoxin"/>
    <property type="match status" value="1"/>
</dbReference>